<dbReference type="GO" id="GO:0072562">
    <property type="term" value="C:blood microparticle"/>
    <property type="evidence" value="ECO:0007669"/>
    <property type="project" value="TreeGrafter"/>
</dbReference>
<dbReference type="GO" id="GO:0004869">
    <property type="term" value="F:cysteine-type endopeptidase inhibitor activity"/>
    <property type="evidence" value="ECO:0007669"/>
    <property type="project" value="InterPro"/>
</dbReference>
<reference evidence="8 9" key="1">
    <citation type="journal article" date="2019" name="Sci. Data">
        <title>Hybrid genome assembly and annotation of Danionella translucida.</title>
        <authorList>
            <person name="Kadobianskyi M."/>
            <person name="Schulze L."/>
            <person name="Schuelke M."/>
            <person name="Judkewitz B."/>
        </authorList>
    </citation>
    <scope>NUCLEOTIDE SEQUENCE [LARGE SCALE GENOMIC DNA]</scope>
    <source>
        <strain evidence="8 9">Bolton</strain>
    </source>
</reference>
<gene>
    <name evidence="8" type="ORF">DNTS_009214</name>
</gene>
<evidence type="ECO:0000256" key="5">
    <source>
        <dbReference type="ARBA" id="ARBA00023157"/>
    </source>
</evidence>
<keyword evidence="3" id="KW-0732">Signal</keyword>
<keyword evidence="4" id="KW-0677">Repeat</keyword>
<sequence length="370" mass="41400">ENRPLQLETMGIMRELVLSVALVFAHHTGVLPKPPESNLEYKCQEDQDANATLAAERFINEHHHHGYKFRFVAQDSRSVKEATEPCEVIFGITLEETDCHITVTSKCNVTIVSVQGKAMVRSFICDTEPASDEALLKKCPDCPSLLPLHEPKALESVKVALDKFNKGSNHKSYFKLMEMGRISTQGQSYFAQFAIIETKCPNKETPQSPEACKALCGDQARYGFCKSTKVGSEEPEVNCEIYHDQNFTHLMKHPAQSRRDCHINLDMFTHSGQIAQAMITKKEIIAFPNIPSIRTKTKNMNPGDIQNTLDMTTRTKSIITEVIPKAQHMMQRKKTQTGGDILSMNTGAVTLQGSQRHHLRGAMSFPATVL</sequence>
<dbReference type="PROSITE" id="PS51529">
    <property type="entry name" value="CYSTATIN_FETUIN_A"/>
    <property type="match status" value="1"/>
</dbReference>
<dbReference type="InterPro" id="IPR050735">
    <property type="entry name" value="Kininogen_Fetuin_HRG"/>
</dbReference>
<comment type="subcellular location">
    <subcellularLocation>
        <location evidence="1">Secreted</location>
    </subcellularLocation>
</comment>
<evidence type="ECO:0000256" key="2">
    <source>
        <dbReference type="ARBA" id="ARBA00022525"/>
    </source>
</evidence>
<dbReference type="OrthoDB" id="8780871at2759"/>
<evidence type="ECO:0000313" key="9">
    <source>
        <dbReference type="Proteomes" id="UP000316079"/>
    </source>
</evidence>
<evidence type="ECO:0000259" key="7">
    <source>
        <dbReference type="PROSITE" id="PS51529"/>
    </source>
</evidence>
<name>A0A553MMU4_9TELE</name>
<keyword evidence="9" id="KW-1185">Reference proteome</keyword>
<dbReference type="Pfam" id="PF00031">
    <property type="entry name" value="Cystatin"/>
    <property type="match status" value="1"/>
</dbReference>
<dbReference type="InterPro" id="IPR000010">
    <property type="entry name" value="Cystatin_dom"/>
</dbReference>
<feature type="non-terminal residue" evidence="8">
    <location>
        <position position="1"/>
    </location>
</feature>
<proteinExistence type="predicted"/>
<dbReference type="CDD" id="cd00042">
    <property type="entry name" value="CY"/>
    <property type="match status" value="1"/>
</dbReference>
<organism evidence="8 9">
    <name type="scientific">Danionella cerebrum</name>
    <dbReference type="NCBI Taxonomy" id="2873325"/>
    <lineage>
        <taxon>Eukaryota</taxon>
        <taxon>Metazoa</taxon>
        <taxon>Chordata</taxon>
        <taxon>Craniata</taxon>
        <taxon>Vertebrata</taxon>
        <taxon>Euteleostomi</taxon>
        <taxon>Actinopterygii</taxon>
        <taxon>Neopterygii</taxon>
        <taxon>Teleostei</taxon>
        <taxon>Ostariophysi</taxon>
        <taxon>Cypriniformes</taxon>
        <taxon>Danionidae</taxon>
        <taxon>Danioninae</taxon>
        <taxon>Danionella</taxon>
    </lineage>
</organism>
<evidence type="ECO:0000313" key="8">
    <source>
        <dbReference type="EMBL" id="TRY54504.1"/>
    </source>
</evidence>
<keyword evidence="2" id="KW-0964">Secreted</keyword>
<protein>
    <recommendedName>
        <fullName evidence="7">Cystatin fetuin-A-type domain-containing protein</fullName>
    </recommendedName>
</protein>
<feature type="domain" description="Cystatin fetuin-A-type" evidence="7">
    <location>
        <begin position="137"/>
        <end position="246"/>
    </location>
</feature>
<dbReference type="EMBL" id="SRMA01027344">
    <property type="protein sequence ID" value="TRY54504.1"/>
    <property type="molecule type" value="Genomic_DNA"/>
</dbReference>
<evidence type="ECO:0000256" key="4">
    <source>
        <dbReference type="ARBA" id="ARBA00022737"/>
    </source>
</evidence>
<dbReference type="PANTHER" id="PTHR13814:SF6">
    <property type="entry name" value="ALPHA-2-HS-GLYCOPROTEIN"/>
    <property type="match status" value="1"/>
</dbReference>
<keyword evidence="5" id="KW-1015">Disulfide bond</keyword>
<dbReference type="PANTHER" id="PTHR13814">
    <property type="entry name" value="FETUIN"/>
    <property type="match status" value="1"/>
</dbReference>
<dbReference type="InterPro" id="IPR046350">
    <property type="entry name" value="Cystatin_sf"/>
</dbReference>
<dbReference type="Proteomes" id="UP000316079">
    <property type="component" value="Unassembled WGS sequence"/>
</dbReference>
<evidence type="ECO:0000256" key="6">
    <source>
        <dbReference type="ARBA" id="ARBA00023180"/>
    </source>
</evidence>
<evidence type="ECO:0000256" key="3">
    <source>
        <dbReference type="ARBA" id="ARBA00022729"/>
    </source>
</evidence>
<dbReference type="Gene3D" id="3.10.450.10">
    <property type="match status" value="1"/>
</dbReference>
<dbReference type="InterPro" id="IPR025760">
    <property type="entry name" value="Cystatin_Fetuin_A"/>
</dbReference>
<dbReference type="SUPFAM" id="SSF54403">
    <property type="entry name" value="Cystatin/monellin"/>
    <property type="match status" value="1"/>
</dbReference>
<dbReference type="STRING" id="623744.A0A553MMU4"/>
<comment type="caution">
    <text evidence="8">The sequence shown here is derived from an EMBL/GenBank/DDBJ whole genome shotgun (WGS) entry which is preliminary data.</text>
</comment>
<dbReference type="AlphaFoldDB" id="A0A553MMU4"/>
<evidence type="ECO:0000256" key="1">
    <source>
        <dbReference type="ARBA" id="ARBA00004613"/>
    </source>
</evidence>
<keyword evidence="6" id="KW-0325">Glycoprotein</keyword>
<dbReference type="GO" id="GO:0031012">
    <property type="term" value="C:extracellular matrix"/>
    <property type="evidence" value="ECO:0007669"/>
    <property type="project" value="TreeGrafter"/>
</dbReference>
<dbReference type="SMART" id="SM00043">
    <property type="entry name" value="CY"/>
    <property type="match status" value="1"/>
</dbReference>
<accession>A0A553MMU4</accession>